<organism evidence="3 4">
    <name type="scientific">Micromonospora profundi</name>
    <dbReference type="NCBI Taxonomy" id="1420889"/>
    <lineage>
        <taxon>Bacteria</taxon>
        <taxon>Bacillati</taxon>
        <taxon>Actinomycetota</taxon>
        <taxon>Actinomycetes</taxon>
        <taxon>Micromonosporales</taxon>
        <taxon>Micromonosporaceae</taxon>
        <taxon>Micromonospora</taxon>
    </lineage>
</organism>
<dbReference type="CDD" id="cd00093">
    <property type="entry name" value="HTH_XRE"/>
    <property type="match status" value="1"/>
</dbReference>
<proteinExistence type="predicted"/>
<dbReference type="EMBL" id="CP130472">
    <property type="protein sequence ID" value="WLS48873.1"/>
    <property type="molecule type" value="Genomic_DNA"/>
</dbReference>
<gene>
    <name evidence="3" type="ORF">Q3V37_25880</name>
</gene>
<feature type="region of interest" description="Disordered" evidence="1">
    <location>
        <begin position="88"/>
        <end position="107"/>
    </location>
</feature>
<name>A0AAJ6I0F9_9ACTN</name>
<evidence type="ECO:0000259" key="2">
    <source>
        <dbReference type="SMART" id="SM00530"/>
    </source>
</evidence>
<feature type="domain" description="HTH cro/C1-type" evidence="2">
    <location>
        <begin position="21"/>
        <end position="76"/>
    </location>
</feature>
<sequence>MGQIPRTLQPSLSERHFFGAELRRLRERANFSQARLGAMIRFSADLVRRVETADRFPSREFVEACDKALATGGALIRLLPLVEGSRANEGMRTASASAPPTPEPCWP</sequence>
<dbReference type="GO" id="GO:0003677">
    <property type="term" value="F:DNA binding"/>
    <property type="evidence" value="ECO:0007669"/>
    <property type="project" value="InterPro"/>
</dbReference>
<accession>A0AAJ6I0F9</accession>
<dbReference type="Gene3D" id="1.10.260.40">
    <property type="entry name" value="lambda repressor-like DNA-binding domains"/>
    <property type="match status" value="1"/>
</dbReference>
<protein>
    <submittedName>
        <fullName evidence="3">Helix-turn-helix transcriptional regulator</fullName>
    </submittedName>
</protein>
<evidence type="ECO:0000256" key="1">
    <source>
        <dbReference type="SAM" id="MobiDB-lite"/>
    </source>
</evidence>
<reference evidence="3 4" key="1">
    <citation type="submission" date="2023-07" db="EMBL/GenBank/DDBJ databases">
        <title>Micromonospora profundi TRM 95458 converts glycerol to a new osmotic compound.</title>
        <authorList>
            <person name="Lu D."/>
        </authorList>
    </citation>
    <scope>NUCLEOTIDE SEQUENCE [LARGE SCALE GENOMIC DNA]</scope>
    <source>
        <strain evidence="3 4">TRM95458</strain>
    </source>
</reference>
<dbReference type="InterPro" id="IPR001387">
    <property type="entry name" value="Cro/C1-type_HTH"/>
</dbReference>
<dbReference type="SUPFAM" id="SSF47413">
    <property type="entry name" value="lambda repressor-like DNA-binding domains"/>
    <property type="match status" value="1"/>
</dbReference>
<dbReference type="Proteomes" id="UP001235874">
    <property type="component" value="Chromosome"/>
</dbReference>
<dbReference type="AlphaFoldDB" id="A0AAJ6I0F9"/>
<dbReference type="InterPro" id="IPR010982">
    <property type="entry name" value="Lambda_DNA-bd_dom_sf"/>
</dbReference>
<evidence type="ECO:0000313" key="3">
    <source>
        <dbReference type="EMBL" id="WLS48873.1"/>
    </source>
</evidence>
<dbReference type="SMART" id="SM00530">
    <property type="entry name" value="HTH_XRE"/>
    <property type="match status" value="1"/>
</dbReference>
<dbReference type="Pfam" id="PF13560">
    <property type="entry name" value="HTH_31"/>
    <property type="match status" value="1"/>
</dbReference>
<keyword evidence="4" id="KW-1185">Reference proteome</keyword>
<evidence type="ECO:0000313" key="4">
    <source>
        <dbReference type="Proteomes" id="UP001235874"/>
    </source>
</evidence>
<dbReference type="KEGG" id="mprn:Q3V37_25880"/>